<organism evidence="2 3">
    <name type="scientific">Pontivivens insulae</name>
    <dbReference type="NCBI Taxonomy" id="1639689"/>
    <lineage>
        <taxon>Bacteria</taxon>
        <taxon>Pseudomonadati</taxon>
        <taxon>Pseudomonadota</taxon>
        <taxon>Alphaproteobacteria</taxon>
        <taxon>Rhodobacterales</taxon>
        <taxon>Paracoccaceae</taxon>
        <taxon>Pontivivens</taxon>
    </lineage>
</organism>
<evidence type="ECO:0000313" key="3">
    <source>
        <dbReference type="Proteomes" id="UP000244932"/>
    </source>
</evidence>
<keyword evidence="2" id="KW-0378">Hydrolase</keyword>
<dbReference type="Gene3D" id="2.150.10.10">
    <property type="entry name" value="Serralysin-like metalloprotease, C-terminal"/>
    <property type="match status" value="1"/>
</dbReference>
<dbReference type="OrthoDB" id="9342475at2"/>
<keyword evidence="3" id="KW-1185">Reference proteome</keyword>
<protein>
    <submittedName>
        <fullName evidence="2">Serralysin B</fullName>
        <ecNumber evidence="2">3.4.24.40</ecNumber>
    </submittedName>
</protein>
<gene>
    <name evidence="2" type="primary">prtB</name>
    <name evidence="2" type="ORF">POI8812_03361</name>
</gene>
<dbReference type="RefSeq" id="WP_108783690.1">
    <property type="nucleotide sequence ID" value="NZ_OMKW01000004.1"/>
</dbReference>
<evidence type="ECO:0000313" key="2">
    <source>
        <dbReference type="EMBL" id="SPF31011.1"/>
    </source>
</evidence>
<dbReference type="InterPro" id="IPR018511">
    <property type="entry name" value="Hemolysin-typ_Ca-bd_CS"/>
</dbReference>
<accession>A0A2R8AFK0</accession>
<dbReference type="Proteomes" id="UP000244932">
    <property type="component" value="Unassembled WGS sequence"/>
</dbReference>
<dbReference type="GO" id="GO:0005509">
    <property type="term" value="F:calcium ion binding"/>
    <property type="evidence" value="ECO:0007669"/>
    <property type="project" value="InterPro"/>
</dbReference>
<dbReference type="GO" id="GO:0016787">
    <property type="term" value="F:hydrolase activity"/>
    <property type="evidence" value="ECO:0007669"/>
    <property type="project" value="UniProtKB-KW"/>
</dbReference>
<dbReference type="Pfam" id="PF00353">
    <property type="entry name" value="HemolysinCabind"/>
    <property type="match status" value="1"/>
</dbReference>
<evidence type="ECO:0000256" key="1">
    <source>
        <dbReference type="SAM" id="MobiDB-lite"/>
    </source>
</evidence>
<feature type="region of interest" description="Disordered" evidence="1">
    <location>
        <begin position="88"/>
        <end position="116"/>
    </location>
</feature>
<dbReference type="InterPro" id="IPR001343">
    <property type="entry name" value="Hemolysn_Ca-bd"/>
</dbReference>
<reference evidence="2 3" key="1">
    <citation type="submission" date="2018-03" db="EMBL/GenBank/DDBJ databases">
        <authorList>
            <person name="Keele B.F."/>
        </authorList>
    </citation>
    <scope>NUCLEOTIDE SEQUENCE [LARGE SCALE GENOMIC DNA]</scope>
    <source>
        <strain evidence="2 3">CeCT 8812</strain>
    </source>
</reference>
<name>A0A2R8AFK0_9RHOB</name>
<proteinExistence type="predicted"/>
<dbReference type="SUPFAM" id="SSF51120">
    <property type="entry name" value="beta-Roll"/>
    <property type="match status" value="1"/>
</dbReference>
<sequence>MARELSENTTIYDDDGRIVSLSSVEPVDLPTPSRSTPRVEIAVGQVDEEADAALRDALDALVAELGGPSDAFAFSDAEMSLLAPETELAKAADEPDEGSPAAEPDEPSDPTPPEEKLDAEWVITPMTDGRQDVTPDGRLVQAALGNRNDGIDLVGTWRAEALRGTDGDDVIAALRGADTIAGGAGPDLFVFAQMGEGQNWIEDFEADKDALYWDAEILFDLEDLAIRQDGGDTVIEWHFGTSSVRLENVLAADLSEDHLLIG</sequence>
<dbReference type="AlphaFoldDB" id="A0A2R8AFK0"/>
<dbReference type="EMBL" id="OMKW01000004">
    <property type="protein sequence ID" value="SPF31011.1"/>
    <property type="molecule type" value="Genomic_DNA"/>
</dbReference>
<dbReference type="InterPro" id="IPR011049">
    <property type="entry name" value="Serralysin-like_metalloprot_C"/>
</dbReference>
<dbReference type="PROSITE" id="PS00330">
    <property type="entry name" value="HEMOLYSIN_CALCIUM"/>
    <property type="match status" value="1"/>
</dbReference>
<dbReference type="EC" id="3.4.24.40" evidence="2"/>